<feature type="compositionally biased region" description="Polar residues" evidence="1">
    <location>
        <begin position="292"/>
        <end position="310"/>
    </location>
</feature>
<feature type="compositionally biased region" description="Low complexity" evidence="1">
    <location>
        <begin position="336"/>
        <end position="345"/>
    </location>
</feature>
<dbReference type="Proteomes" id="UP000565441">
    <property type="component" value="Unassembled WGS sequence"/>
</dbReference>
<sequence length="371" mass="39977">MSFIAKYIAYTLSRITLFTTAEPLPNTNGPLNSSTKSETSPTHRRIPALARGFVLTAAKPNLKAPAAGPQLTSMPASTTPPTRDPPANLSTTSGSGCSSFFDISLISDTSTFSSSSSEDEHTGLLSLSAMLASHPHDDLSEVDLFSPRRARSGSPLSPRRLLGLGISGLPRKDGKPGAFNGLGLVGVRRSSHNQHRDPFMVDDEDEDGYASPTPRRFHPHDDEDGVMEDEWAEEEDVSAAVLSEAFLHELVYTWETDPLHMRLLTTIPECEDEDEDEDGNKLKLPICSASSVPAPTVLPLTQTRSANKARTQSKPRRKLRTHPATDNAAPTRGRSSTKSTSSHATSKQKHGSTIASTGASGAGERARSRRR</sequence>
<feature type="region of interest" description="Disordered" evidence="1">
    <location>
        <begin position="193"/>
        <end position="222"/>
    </location>
</feature>
<feature type="compositionally biased region" description="Basic residues" evidence="1">
    <location>
        <begin position="311"/>
        <end position="321"/>
    </location>
</feature>
<feature type="compositionally biased region" description="Polar residues" evidence="1">
    <location>
        <begin position="24"/>
        <end position="40"/>
    </location>
</feature>
<feature type="region of interest" description="Disordered" evidence="1">
    <location>
        <begin position="292"/>
        <end position="371"/>
    </location>
</feature>
<feature type="region of interest" description="Disordered" evidence="1">
    <location>
        <begin position="64"/>
        <end position="92"/>
    </location>
</feature>
<feature type="region of interest" description="Disordered" evidence="1">
    <location>
        <begin position="24"/>
        <end position="44"/>
    </location>
</feature>
<keyword evidence="3" id="KW-1185">Reference proteome</keyword>
<gene>
    <name evidence="2" type="ORF">D9615_009641</name>
</gene>
<organism evidence="2 3">
    <name type="scientific">Tricholomella constricta</name>
    <dbReference type="NCBI Taxonomy" id="117010"/>
    <lineage>
        <taxon>Eukaryota</taxon>
        <taxon>Fungi</taxon>
        <taxon>Dikarya</taxon>
        <taxon>Basidiomycota</taxon>
        <taxon>Agaricomycotina</taxon>
        <taxon>Agaricomycetes</taxon>
        <taxon>Agaricomycetidae</taxon>
        <taxon>Agaricales</taxon>
        <taxon>Tricholomatineae</taxon>
        <taxon>Lyophyllaceae</taxon>
        <taxon>Tricholomella</taxon>
    </lineage>
</organism>
<accession>A0A8H5GVC6</accession>
<dbReference type="EMBL" id="JAACJP010000046">
    <property type="protein sequence ID" value="KAF5371490.1"/>
    <property type="molecule type" value="Genomic_DNA"/>
</dbReference>
<reference evidence="2 3" key="1">
    <citation type="journal article" date="2020" name="ISME J.">
        <title>Uncovering the hidden diversity of litter-decomposition mechanisms in mushroom-forming fungi.</title>
        <authorList>
            <person name="Floudas D."/>
            <person name="Bentzer J."/>
            <person name="Ahren D."/>
            <person name="Johansson T."/>
            <person name="Persson P."/>
            <person name="Tunlid A."/>
        </authorList>
    </citation>
    <scope>NUCLEOTIDE SEQUENCE [LARGE SCALE GENOMIC DNA]</scope>
    <source>
        <strain evidence="2 3">CBS 661.87</strain>
    </source>
</reference>
<evidence type="ECO:0000313" key="2">
    <source>
        <dbReference type="EMBL" id="KAF5371490.1"/>
    </source>
</evidence>
<comment type="caution">
    <text evidence="2">The sequence shown here is derived from an EMBL/GenBank/DDBJ whole genome shotgun (WGS) entry which is preliminary data.</text>
</comment>
<feature type="compositionally biased region" description="Polar residues" evidence="1">
    <location>
        <begin position="70"/>
        <end position="81"/>
    </location>
</feature>
<evidence type="ECO:0000256" key="1">
    <source>
        <dbReference type="SAM" id="MobiDB-lite"/>
    </source>
</evidence>
<protein>
    <submittedName>
        <fullName evidence="2">Uncharacterized protein</fullName>
    </submittedName>
</protein>
<dbReference type="AlphaFoldDB" id="A0A8H5GVC6"/>
<evidence type="ECO:0000313" key="3">
    <source>
        <dbReference type="Proteomes" id="UP000565441"/>
    </source>
</evidence>
<dbReference type="OrthoDB" id="3057455at2759"/>
<proteinExistence type="predicted"/>
<name>A0A8H5GVC6_9AGAR</name>